<gene>
    <name evidence="2" type="ORF">AB6713_07285</name>
</gene>
<dbReference type="Proteomes" id="UP001566331">
    <property type="component" value="Unassembled WGS sequence"/>
</dbReference>
<dbReference type="SFLD" id="SFLDG01129">
    <property type="entry name" value="C1.5:_HAD__Beta-PGM__Phosphata"/>
    <property type="match status" value="1"/>
</dbReference>
<dbReference type="SFLD" id="SFLDS00003">
    <property type="entry name" value="Haloacid_Dehalogenase"/>
    <property type="match status" value="1"/>
</dbReference>
<sequence>MATAADDRIRLVGFDGDDTLWRSEDYFDDAQRRFEAIVGAYVDLEDSRAREHLYAVEKGNLALFGYGVKGMALSMIEAAVDITGARIGAADLHRIVQLAKDMLQHPVELLPGIREAVEAIAAEHPIVLITKGDLFHQENKVRRSGLADLFGRIEIVSEKDPATYARVLGEFGIAPPQFVMVGNSLRSDIAPVLQLGGWAVHMPYHLTWAHEREAGPVDDERRLRTVAAPQELPAAVRQIVEMAEIVCSQTPSRVA</sequence>
<evidence type="ECO:0000313" key="3">
    <source>
        <dbReference type="Proteomes" id="UP001566331"/>
    </source>
</evidence>
<dbReference type="InterPro" id="IPR023198">
    <property type="entry name" value="PGP-like_dom2"/>
</dbReference>
<dbReference type="Pfam" id="PF00702">
    <property type="entry name" value="Hydrolase"/>
    <property type="match status" value="1"/>
</dbReference>
<reference evidence="2 3" key="1">
    <citation type="submission" date="2024-07" db="EMBL/GenBank/DDBJ databases">
        <title>Luteimonas salilacus sp. nov., isolated from the shore soil of Salt Lake in Tibet of China.</title>
        <authorList>
            <person name="Zhang X."/>
            <person name="Li A."/>
        </authorList>
    </citation>
    <scope>NUCLEOTIDE SEQUENCE [LARGE SCALE GENOMIC DNA]</scope>
    <source>
        <strain evidence="2 3">B3-2-R+30</strain>
    </source>
</reference>
<dbReference type="RefSeq" id="WP_370563581.1">
    <property type="nucleotide sequence ID" value="NZ_JBFWIB010000004.1"/>
</dbReference>
<name>A0ABV4HNV3_9GAMM</name>
<dbReference type="InterPro" id="IPR023214">
    <property type="entry name" value="HAD_sf"/>
</dbReference>
<dbReference type="PANTHER" id="PTHR43316">
    <property type="entry name" value="HYDROLASE, HALOACID DELAHOGENASE-RELATED"/>
    <property type="match status" value="1"/>
</dbReference>
<dbReference type="EMBL" id="JBFWIC010000007">
    <property type="protein sequence ID" value="MEZ0474419.1"/>
    <property type="molecule type" value="Genomic_DNA"/>
</dbReference>
<evidence type="ECO:0000313" key="2">
    <source>
        <dbReference type="EMBL" id="MEZ0474419.1"/>
    </source>
</evidence>
<accession>A0ABV4HNV3</accession>
<comment type="caution">
    <text evidence="2">The sequence shown here is derived from an EMBL/GenBank/DDBJ whole genome shotgun (WGS) entry which is preliminary data.</text>
</comment>
<dbReference type="CDD" id="cd07515">
    <property type="entry name" value="HAD-like"/>
    <property type="match status" value="1"/>
</dbReference>
<evidence type="ECO:0000256" key="1">
    <source>
        <dbReference type="ARBA" id="ARBA00022801"/>
    </source>
</evidence>
<dbReference type="Gene3D" id="1.10.150.240">
    <property type="entry name" value="Putative phosphatase, domain 2"/>
    <property type="match status" value="1"/>
</dbReference>
<dbReference type="InterPro" id="IPR051540">
    <property type="entry name" value="S-2-haloacid_dehalogenase"/>
</dbReference>
<protein>
    <submittedName>
        <fullName evidence="2">HAD family hydrolase</fullName>
    </submittedName>
</protein>
<proteinExistence type="predicted"/>
<dbReference type="SUPFAM" id="SSF56784">
    <property type="entry name" value="HAD-like"/>
    <property type="match status" value="1"/>
</dbReference>
<organism evidence="2 3">
    <name type="scientific">Luteimonas salinilitoris</name>
    <dbReference type="NCBI Taxonomy" id="3237697"/>
    <lineage>
        <taxon>Bacteria</taxon>
        <taxon>Pseudomonadati</taxon>
        <taxon>Pseudomonadota</taxon>
        <taxon>Gammaproteobacteria</taxon>
        <taxon>Lysobacterales</taxon>
        <taxon>Lysobacteraceae</taxon>
        <taxon>Luteimonas</taxon>
    </lineage>
</organism>
<keyword evidence="3" id="KW-1185">Reference proteome</keyword>
<dbReference type="InterPro" id="IPR036412">
    <property type="entry name" value="HAD-like_sf"/>
</dbReference>
<dbReference type="PANTHER" id="PTHR43316:SF8">
    <property type="entry name" value="HAD FAMILY HYDROLASE"/>
    <property type="match status" value="1"/>
</dbReference>
<keyword evidence="1 2" id="KW-0378">Hydrolase</keyword>
<dbReference type="Gene3D" id="3.40.50.1000">
    <property type="entry name" value="HAD superfamily/HAD-like"/>
    <property type="match status" value="1"/>
</dbReference>
<dbReference type="GO" id="GO:0016787">
    <property type="term" value="F:hydrolase activity"/>
    <property type="evidence" value="ECO:0007669"/>
    <property type="project" value="UniProtKB-KW"/>
</dbReference>